<dbReference type="OrthoDB" id="662905at2759"/>
<dbReference type="EMBL" id="JAAARO010000007">
    <property type="protein sequence ID" value="KAF5744794.1"/>
    <property type="molecule type" value="Genomic_DNA"/>
</dbReference>
<reference evidence="4 5" key="1">
    <citation type="journal article" date="2020" name="Nat. Commun.">
        <title>Genome of Tripterygium wilfordii and identification of cytochrome P450 involved in triptolide biosynthesis.</title>
        <authorList>
            <person name="Tu L."/>
            <person name="Su P."/>
            <person name="Zhang Z."/>
            <person name="Gao L."/>
            <person name="Wang J."/>
            <person name="Hu T."/>
            <person name="Zhou J."/>
            <person name="Zhang Y."/>
            <person name="Zhao Y."/>
            <person name="Liu Y."/>
            <person name="Song Y."/>
            <person name="Tong Y."/>
            <person name="Lu Y."/>
            <person name="Yang J."/>
            <person name="Xu C."/>
            <person name="Jia M."/>
            <person name="Peters R.J."/>
            <person name="Huang L."/>
            <person name="Gao W."/>
        </authorList>
    </citation>
    <scope>NUCLEOTIDE SEQUENCE [LARGE SCALE GENOMIC DNA]</scope>
    <source>
        <strain evidence="5">cv. XIE 37</strain>
        <tissue evidence="4">Leaf</tissue>
    </source>
</reference>
<keyword evidence="2" id="KW-0131">Cell cycle</keyword>
<dbReference type="PANTHER" id="PTHR33142:SF89">
    <property type="entry name" value="CYCLIN-DEPENDENT PROTEIN KINASE INHIBITOR SMR2"/>
    <property type="match status" value="1"/>
</dbReference>
<dbReference type="Proteomes" id="UP000593562">
    <property type="component" value="Unassembled WGS sequence"/>
</dbReference>
<dbReference type="GO" id="GO:0004860">
    <property type="term" value="F:protein kinase inhibitor activity"/>
    <property type="evidence" value="ECO:0007669"/>
    <property type="project" value="UniProtKB-KW"/>
</dbReference>
<dbReference type="FunCoup" id="A0A7J7DES3">
    <property type="interactions" value="2"/>
</dbReference>
<dbReference type="PANTHER" id="PTHR33142">
    <property type="entry name" value="CYCLIN-DEPENDENT PROTEIN KINASE INHIBITOR SMR13"/>
    <property type="match status" value="1"/>
</dbReference>
<evidence type="ECO:0000256" key="1">
    <source>
        <dbReference type="ARBA" id="ARBA00023013"/>
    </source>
</evidence>
<comment type="caution">
    <text evidence="4">The sequence shown here is derived from an EMBL/GenBank/DDBJ whole genome shotgun (WGS) entry which is preliminary data.</text>
</comment>
<dbReference type="AlphaFoldDB" id="A0A7J7DES3"/>
<evidence type="ECO:0000256" key="3">
    <source>
        <dbReference type="SAM" id="MobiDB-lite"/>
    </source>
</evidence>
<evidence type="ECO:0000313" key="5">
    <source>
        <dbReference type="Proteomes" id="UP000593562"/>
    </source>
</evidence>
<gene>
    <name evidence="4" type="ORF">HS088_TW07G00374</name>
</gene>
<name>A0A7J7DES3_TRIWF</name>
<proteinExistence type="predicted"/>
<organism evidence="4 5">
    <name type="scientific">Tripterygium wilfordii</name>
    <name type="common">Thunder God vine</name>
    <dbReference type="NCBI Taxonomy" id="458696"/>
    <lineage>
        <taxon>Eukaryota</taxon>
        <taxon>Viridiplantae</taxon>
        <taxon>Streptophyta</taxon>
        <taxon>Embryophyta</taxon>
        <taxon>Tracheophyta</taxon>
        <taxon>Spermatophyta</taxon>
        <taxon>Magnoliopsida</taxon>
        <taxon>eudicotyledons</taxon>
        <taxon>Gunneridae</taxon>
        <taxon>Pentapetalae</taxon>
        <taxon>rosids</taxon>
        <taxon>fabids</taxon>
        <taxon>Celastrales</taxon>
        <taxon>Celastraceae</taxon>
        <taxon>Tripterygium</taxon>
    </lineage>
</organism>
<keyword evidence="1" id="KW-0649">Protein kinase inhibitor</keyword>
<evidence type="ECO:0008006" key="6">
    <source>
        <dbReference type="Google" id="ProtNLM"/>
    </source>
</evidence>
<feature type="region of interest" description="Disordered" evidence="3">
    <location>
        <begin position="1"/>
        <end position="65"/>
    </location>
</feature>
<sequence>MSEDDQMSKPNDPTNTIKKADGSSGEILLVDQVPEDQEEECKTPTSSDHKIPTSQSCPPTPRKKPHVFLHKRKISELSFFEATRRDQIEVFFRSPSCDEVSSTSVKKKRSRSY</sequence>
<dbReference type="InParanoid" id="A0A7J7DES3"/>
<protein>
    <recommendedName>
        <fullName evidence="6">Cyclin-dependent protein kinase inhibitor SMR2</fullName>
    </recommendedName>
</protein>
<feature type="compositionally biased region" description="Polar residues" evidence="3">
    <location>
        <begin position="8"/>
        <end position="17"/>
    </location>
</feature>
<accession>A0A7J7DES3</accession>
<keyword evidence="5" id="KW-1185">Reference proteome</keyword>
<evidence type="ECO:0000313" key="4">
    <source>
        <dbReference type="EMBL" id="KAF5744794.1"/>
    </source>
</evidence>
<dbReference type="GO" id="GO:0032875">
    <property type="term" value="P:regulation of DNA endoreduplication"/>
    <property type="evidence" value="ECO:0007669"/>
    <property type="project" value="InterPro"/>
</dbReference>
<dbReference type="InterPro" id="IPR040389">
    <property type="entry name" value="SMR"/>
</dbReference>
<evidence type="ECO:0000256" key="2">
    <source>
        <dbReference type="ARBA" id="ARBA00023306"/>
    </source>
</evidence>